<comment type="caution">
    <text evidence="2">The sequence shown here is derived from an EMBL/GenBank/DDBJ whole genome shotgun (WGS) entry which is preliminary data.</text>
</comment>
<dbReference type="AlphaFoldDB" id="A0AA88A5J5"/>
<keyword evidence="1" id="KW-0812">Transmembrane</keyword>
<keyword evidence="1" id="KW-0472">Membrane</keyword>
<evidence type="ECO:0000313" key="2">
    <source>
        <dbReference type="EMBL" id="GMN44947.1"/>
    </source>
</evidence>
<keyword evidence="1" id="KW-1133">Transmembrane helix</keyword>
<dbReference type="Proteomes" id="UP001187192">
    <property type="component" value="Unassembled WGS sequence"/>
</dbReference>
<evidence type="ECO:0000313" key="3">
    <source>
        <dbReference type="Proteomes" id="UP001187192"/>
    </source>
</evidence>
<proteinExistence type="predicted"/>
<organism evidence="2 3">
    <name type="scientific">Ficus carica</name>
    <name type="common">Common fig</name>
    <dbReference type="NCBI Taxonomy" id="3494"/>
    <lineage>
        <taxon>Eukaryota</taxon>
        <taxon>Viridiplantae</taxon>
        <taxon>Streptophyta</taxon>
        <taxon>Embryophyta</taxon>
        <taxon>Tracheophyta</taxon>
        <taxon>Spermatophyta</taxon>
        <taxon>Magnoliopsida</taxon>
        <taxon>eudicotyledons</taxon>
        <taxon>Gunneridae</taxon>
        <taxon>Pentapetalae</taxon>
        <taxon>rosids</taxon>
        <taxon>fabids</taxon>
        <taxon>Rosales</taxon>
        <taxon>Moraceae</taxon>
        <taxon>Ficeae</taxon>
        <taxon>Ficus</taxon>
    </lineage>
</organism>
<name>A0AA88A5J5_FICCA</name>
<reference evidence="2" key="1">
    <citation type="submission" date="2023-07" db="EMBL/GenBank/DDBJ databases">
        <title>draft genome sequence of fig (Ficus carica).</title>
        <authorList>
            <person name="Takahashi T."/>
            <person name="Nishimura K."/>
        </authorList>
    </citation>
    <scope>NUCLEOTIDE SEQUENCE</scope>
</reference>
<gene>
    <name evidence="2" type="ORF">TIFTF001_014140</name>
</gene>
<sequence>MLTAPLPGGVVTPSLSLSLCLYLCISLSSVAVRPEDVAPLDVATVTKSSSQSLWAEVPNHEGKSQGCRYRISRENRDGDGKI</sequence>
<protein>
    <submittedName>
        <fullName evidence="2">Uncharacterized protein</fullName>
    </submittedName>
</protein>
<evidence type="ECO:0000256" key="1">
    <source>
        <dbReference type="SAM" id="Phobius"/>
    </source>
</evidence>
<keyword evidence="3" id="KW-1185">Reference proteome</keyword>
<dbReference type="EMBL" id="BTGU01000019">
    <property type="protein sequence ID" value="GMN44947.1"/>
    <property type="molecule type" value="Genomic_DNA"/>
</dbReference>
<feature type="transmembrane region" description="Helical" evidence="1">
    <location>
        <begin position="6"/>
        <end position="25"/>
    </location>
</feature>
<accession>A0AA88A5J5</accession>